<evidence type="ECO:0000313" key="2">
    <source>
        <dbReference type="EMBL" id="NJC34540.1"/>
    </source>
</evidence>
<dbReference type="Proteomes" id="UP000734218">
    <property type="component" value="Unassembled WGS sequence"/>
</dbReference>
<dbReference type="RefSeq" id="WP_167954607.1">
    <property type="nucleotide sequence ID" value="NZ_JAATJE010000002.1"/>
</dbReference>
<dbReference type="EMBL" id="JAATJE010000002">
    <property type="protein sequence ID" value="NJC34540.1"/>
    <property type="molecule type" value="Genomic_DNA"/>
</dbReference>
<keyword evidence="3" id="KW-1185">Reference proteome</keyword>
<feature type="transmembrane region" description="Helical" evidence="1">
    <location>
        <begin position="156"/>
        <end position="177"/>
    </location>
</feature>
<keyword evidence="1" id="KW-0472">Membrane</keyword>
<feature type="transmembrane region" description="Helical" evidence="1">
    <location>
        <begin position="54"/>
        <end position="71"/>
    </location>
</feature>
<keyword evidence="1" id="KW-0812">Transmembrane</keyword>
<proteinExistence type="predicted"/>
<protein>
    <submittedName>
        <fullName evidence="2">Cation transport ATPase</fullName>
    </submittedName>
</protein>
<gene>
    <name evidence="2" type="ORF">GGR88_002054</name>
</gene>
<feature type="transmembrane region" description="Helical" evidence="1">
    <location>
        <begin position="236"/>
        <end position="256"/>
    </location>
</feature>
<name>A0ABX0XMP5_9SPHN</name>
<dbReference type="PROSITE" id="PS51257">
    <property type="entry name" value="PROKAR_LIPOPROTEIN"/>
    <property type="match status" value="1"/>
</dbReference>
<feature type="transmembrane region" description="Helical" evidence="1">
    <location>
        <begin position="121"/>
        <end position="144"/>
    </location>
</feature>
<accession>A0ABX0XMP5</accession>
<reference evidence="2 3" key="1">
    <citation type="submission" date="2020-03" db="EMBL/GenBank/DDBJ databases">
        <title>Genomic Encyclopedia of Type Strains, Phase IV (KMG-IV): sequencing the most valuable type-strain genomes for metagenomic binning, comparative biology and taxonomic classification.</title>
        <authorList>
            <person name="Goeker M."/>
        </authorList>
    </citation>
    <scope>NUCLEOTIDE SEQUENCE [LARGE SCALE GENOMIC DNA]</scope>
    <source>
        <strain evidence="2 3">DSM 27651</strain>
    </source>
</reference>
<feature type="transmembrane region" description="Helical" evidence="1">
    <location>
        <begin position="83"/>
        <end position="101"/>
    </location>
</feature>
<comment type="caution">
    <text evidence="2">The sequence shown here is derived from an EMBL/GenBank/DDBJ whole genome shotgun (WGS) entry which is preliminary data.</text>
</comment>
<organism evidence="2 3">
    <name type="scientific">Sphingomonas jejuensis</name>
    <dbReference type="NCBI Taxonomy" id="904715"/>
    <lineage>
        <taxon>Bacteria</taxon>
        <taxon>Pseudomonadati</taxon>
        <taxon>Pseudomonadota</taxon>
        <taxon>Alphaproteobacteria</taxon>
        <taxon>Sphingomonadales</taxon>
        <taxon>Sphingomonadaceae</taxon>
        <taxon>Sphingomonas</taxon>
    </lineage>
</organism>
<feature type="transmembrane region" description="Helical" evidence="1">
    <location>
        <begin position="206"/>
        <end position="229"/>
    </location>
</feature>
<sequence length="262" mass="27371">MALKLFAALHARQPLLTRFGLLLLGCALLTACLQLVDARTFMGQPTWAKPTRFFLSIGVFALTAAWFIGDVQAPQRDSGLLRATAWALVVTGAYEAFYIAYRAAFAEASHFNFSTGWATLGYALMGVGAVVLVGTSLPIAWAVWRHPRPDLAPHCQLAVVIGLLLTVVLGGGLGGYMSSTGAHSVGATGSSLPITGWNRAGGDLRVAHFLGLHAEQILPAAAVVIGWVFARGRRIAVVACTGALAIATLAALAQAVGGRPIV</sequence>
<evidence type="ECO:0000313" key="3">
    <source>
        <dbReference type="Proteomes" id="UP000734218"/>
    </source>
</evidence>
<evidence type="ECO:0000256" key="1">
    <source>
        <dbReference type="SAM" id="Phobius"/>
    </source>
</evidence>
<keyword evidence="1" id="KW-1133">Transmembrane helix</keyword>